<comment type="caution">
    <text evidence="1">The sequence shown here is derived from an EMBL/GenBank/DDBJ whole genome shotgun (WGS) entry which is preliminary data.</text>
</comment>
<proteinExistence type="predicted"/>
<sequence length="190" mass="19661">MGALTAGTGTILGTGAFSSVEASRSVSVTVADDSAAYLALDATENSTDFVDQDETGQFRVRLDGSVTAGEGVNQNAVTRLAEAFTLRYQGSNVSGPHDRGAVSARLFADGEDVTETLPEDVVQFVPTESWPDGGQSDLTAPVRAASFGPGESARVDIVLDTTVLEDGGSGTLLDQVVFVAAANPFDVHEF</sequence>
<dbReference type="Proteomes" id="UP000011519">
    <property type="component" value="Unassembled WGS sequence"/>
</dbReference>
<gene>
    <name evidence="1" type="ORF">C483_06530</name>
</gene>
<evidence type="ECO:0000313" key="2">
    <source>
        <dbReference type="Proteomes" id="UP000011519"/>
    </source>
</evidence>
<dbReference type="AlphaFoldDB" id="M0A3R5"/>
<name>M0A3R5_9EURY</name>
<keyword evidence="2" id="KW-1185">Reference proteome</keyword>
<protein>
    <submittedName>
        <fullName evidence="1">Uncharacterized protein</fullName>
    </submittedName>
</protein>
<dbReference type="PATRIC" id="fig|1227493.4.peg.1287"/>
<evidence type="ECO:0000313" key="1">
    <source>
        <dbReference type="EMBL" id="ELY92966.1"/>
    </source>
</evidence>
<reference evidence="1 2" key="1">
    <citation type="journal article" date="2014" name="PLoS Genet.">
        <title>Phylogenetically driven sequencing of extremely halophilic archaea reveals strategies for static and dynamic osmo-response.</title>
        <authorList>
            <person name="Becker E.A."/>
            <person name="Seitzer P.M."/>
            <person name="Tritt A."/>
            <person name="Larsen D."/>
            <person name="Krusor M."/>
            <person name="Yao A.I."/>
            <person name="Wu D."/>
            <person name="Madern D."/>
            <person name="Eisen J.A."/>
            <person name="Darling A.E."/>
            <person name="Facciotti M.T."/>
        </authorList>
    </citation>
    <scope>NUCLEOTIDE SEQUENCE [LARGE SCALE GENOMIC DNA]</scope>
    <source>
        <strain evidence="1 2">JCM 10989</strain>
    </source>
</reference>
<accession>M0A3R5</accession>
<dbReference type="EMBL" id="AOIM01000015">
    <property type="protein sequence ID" value="ELY92966.1"/>
    <property type="molecule type" value="Genomic_DNA"/>
</dbReference>
<organism evidence="1 2">
    <name type="scientific">Natrialba hulunbeirensis JCM 10989</name>
    <dbReference type="NCBI Taxonomy" id="1227493"/>
    <lineage>
        <taxon>Archaea</taxon>
        <taxon>Methanobacteriati</taxon>
        <taxon>Methanobacteriota</taxon>
        <taxon>Stenosarchaea group</taxon>
        <taxon>Halobacteria</taxon>
        <taxon>Halobacteriales</taxon>
        <taxon>Natrialbaceae</taxon>
        <taxon>Natrialba</taxon>
    </lineage>
</organism>